<dbReference type="EMBL" id="JBHSXS010000028">
    <property type="protein sequence ID" value="MFC6884553.1"/>
    <property type="molecule type" value="Genomic_DNA"/>
</dbReference>
<sequence>MTMPWRILSLPPLGEDLVRGLFAPVENEAEVSFPKTRDRNGLHAALADAEIVIGDFTGALALDADAVAAAPHLAFVQMPSVGTDSIDVAALADAGVPVANAAGANARAVAEWAVGSAFALCRNLVWGDRATRQGGWPQMDVLARGPREIHSQRVGIVGYGAIGAEAARLFQRLDCAVSYWTRRPRPDATATYRELDDLVANSDILVLALPLTDETRGLFDRDRLALLPDRALLVNVARGGIAPDGAVLEALDSGKLAGAALDVFDEEPPPDDHPLRSHENVLLSPHAAGGSAQAQLNIVSAVRDNVVAAVEGRQVENVVNGVNPQIRRR</sequence>
<evidence type="ECO:0000256" key="1">
    <source>
        <dbReference type="ARBA" id="ARBA00005854"/>
    </source>
</evidence>
<comment type="similarity">
    <text evidence="1 4">Belongs to the D-isomer specific 2-hydroxyacid dehydrogenase family.</text>
</comment>
<evidence type="ECO:0000313" key="8">
    <source>
        <dbReference type="Proteomes" id="UP001596380"/>
    </source>
</evidence>
<dbReference type="SUPFAM" id="SSF52283">
    <property type="entry name" value="Formate/glycerate dehydrogenase catalytic domain-like"/>
    <property type="match status" value="1"/>
</dbReference>
<dbReference type="PANTHER" id="PTHR10996">
    <property type="entry name" value="2-HYDROXYACID DEHYDROGENASE-RELATED"/>
    <property type="match status" value="1"/>
</dbReference>
<proteinExistence type="inferred from homology"/>
<keyword evidence="3" id="KW-0520">NAD</keyword>
<dbReference type="RefSeq" id="WP_160820236.1">
    <property type="nucleotide sequence ID" value="NZ_JBHSXE010000001.1"/>
</dbReference>
<dbReference type="InterPro" id="IPR050223">
    <property type="entry name" value="D-isomer_2-hydroxyacid_DH"/>
</dbReference>
<evidence type="ECO:0000259" key="6">
    <source>
        <dbReference type="Pfam" id="PF02826"/>
    </source>
</evidence>
<dbReference type="Pfam" id="PF00389">
    <property type="entry name" value="2-Hacid_dh"/>
    <property type="match status" value="1"/>
</dbReference>
<dbReference type="InterPro" id="IPR006139">
    <property type="entry name" value="D-isomer_2_OHA_DH_cat_dom"/>
</dbReference>
<keyword evidence="2 4" id="KW-0560">Oxidoreductase</keyword>
<dbReference type="Gene3D" id="3.40.50.720">
    <property type="entry name" value="NAD(P)-binding Rossmann-like Domain"/>
    <property type="match status" value="2"/>
</dbReference>
<evidence type="ECO:0000313" key="7">
    <source>
        <dbReference type="EMBL" id="MFC6884553.1"/>
    </source>
</evidence>
<feature type="domain" description="D-isomer specific 2-hydroxyacid dehydrogenase NAD-binding" evidence="6">
    <location>
        <begin position="115"/>
        <end position="288"/>
    </location>
</feature>
<dbReference type="InterPro" id="IPR036291">
    <property type="entry name" value="NAD(P)-bd_dom_sf"/>
</dbReference>
<dbReference type="Pfam" id="PF02826">
    <property type="entry name" value="2-Hacid_dh_C"/>
    <property type="match status" value="1"/>
</dbReference>
<reference evidence="8" key="1">
    <citation type="journal article" date="2019" name="Int. J. Syst. Evol. Microbiol.">
        <title>The Global Catalogue of Microorganisms (GCM) 10K type strain sequencing project: providing services to taxonomists for standard genome sequencing and annotation.</title>
        <authorList>
            <consortium name="The Broad Institute Genomics Platform"/>
            <consortium name="The Broad Institute Genome Sequencing Center for Infectious Disease"/>
            <person name="Wu L."/>
            <person name="Ma J."/>
        </authorList>
    </citation>
    <scope>NUCLEOTIDE SEQUENCE [LARGE SCALE GENOMIC DNA]</scope>
    <source>
        <strain evidence="8">JCM 3369</strain>
    </source>
</reference>
<gene>
    <name evidence="7" type="ORF">ACFQKB_32670</name>
</gene>
<evidence type="ECO:0000259" key="5">
    <source>
        <dbReference type="Pfam" id="PF00389"/>
    </source>
</evidence>
<dbReference type="PROSITE" id="PS00065">
    <property type="entry name" value="D_2_HYDROXYACID_DH_1"/>
    <property type="match status" value="1"/>
</dbReference>
<dbReference type="SUPFAM" id="SSF51735">
    <property type="entry name" value="NAD(P)-binding Rossmann-fold domains"/>
    <property type="match status" value="1"/>
</dbReference>
<evidence type="ECO:0000256" key="4">
    <source>
        <dbReference type="RuleBase" id="RU003719"/>
    </source>
</evidence>
<protein>
    <submittedName>
        <fullName evidence="7">NAD(P)-dependent oxidoreductase</fullName>
    </submittedName>
</protein>
<dbReference type="InterPro" id="IPR006140">
    <property type="entry name" value="D-isomer_DH_NAD-bd"/>
</dbReference>
<evidence type="ECO:0000256" key="3">
    <source>
        <dbReference type="ARBA" id="ARBA00023027"/>
    </source>
</evidence>
<dbReference type="Proteomes" id="UP001596380">
    <property type="component" value="Unassembled WGS sequence"/>
</dbReference>
<dbReference type="InterPro" id="IPR029752">
    <property type="entry name" value="D-isomer_DH_CS1"/>
</dbReference>
<organism evidence="7 8">
    <name type="scientific">Actinomadura yumaensis</name>
    <dbReference type="NCBI Taxonomy" id="111807"/>
    <lineage>
        <taxon>Bacteria</taxon>
        <taxon>Bacillati</taxon>
        <taxon>Actinomycetota</taxon>
        <taxon>Actinomycetes</taxon>
        <taxon>Streptosporangiales</taxon>
        <taxon>Thermomonosporaceae</taxon>
        <taxon>Actinomadura</taxon>
    </lineage>
</organism>
<comment type="caution">
    <text evidence="7">The sequence shown here is derived from an EMBL/GenBank/DDBJ whole genome shotgun (WGS) entry which is preliminary data.</text>
</comment>
<dbReference type="PANTHER" id="PTHR10996:SF178">
    <property type="entry name" value="2-HYDROXYACID DEHYDROGENASE YGL185C-RELATED"/>
    <property type="match status" value="1"/>
</dbReference>
<accession>A0ABW2CRW2</accession>
<evidence type="ECO:0000256" key="2">
    <source>
        <dbReference type="ARBA" id="ARBA00023002"/>
    </source>
</evidence>
<keyword evidence="8" id="KW-1185">Reference proteome</keyword>
<feature type="domain" description="D-isomer specific 2-hydroxyacid dehydrogenase catalytic" evidence="5">
    <location>
        <begin position="27"/>
        <end position="320"/>
    </location>
</feature>
<name>A0ABW2CRW2_9ACTN</name>